<name>A0A397W5K4_9GLOM</name>
<comment type="caution">
    <text evidence="2">The sequence shown here is derived from an EMBL/GenBank/DDBJ whole genome shotgun (WGS) entry which is preliminary data.</text>
</comment>
<proteinExistence type="predicted"/>
<keyword evidence="3" id="KW-1185">Reference proteome</keyword>
<reference evidence="2 3" key="1">
    <citation type="submission" date="2018-06" db="EMBL/GenBank/DDBJ databases">
        <title>Comparative genomics reveals the genomic features of Rhizophagus irregularis, R. cerebriforme, R. diaphanum and Gigaspora rosea, and their symbiotic lifestyle signature.</title>
        <authorList>
            <person name="Morin E."/>
            <person name="San Clemente H."/>
            <person name="Chen E.C.H."/>
            <person name="De La Providencia I."/>
            <person name="Hainaut M."/>
            <person name="Kuo A."/>
            <person name="Kohler A."/>
            <person name="Murat C."/>
            <person name="Tang N."/>
            <person name="Roy S."/>
            <person name="Loubradou J."/>
            <person name="Henrissat B."/>
            <person name="Grigoriev I.V."/>
            <person name="Corradi N."/>
            <person name="Roux C."/>
            <person name="Martin F.M."/>
        </authorList>
    </citation>
    <scope>NUCLEOTIDE SEQUENCE [LARGE SCALE GENOMIC DNA]</scope>
    <source>
        <strain evidence="2 3">DAOM 194757</strain>
    </source>
</reference>
<dbReference type="OrthoDB" id="2335226at2759"/>
<dbReference type="EMBL" id="QKWP01000023">
    <property type="protein sequence ID" value="RIB30020.1"/>
    <property type="molecule type" value="Genomic_DNA"/>
</dbReference>
<sequence>MINAEPRTRLLNQNPNVLNIAAIDNIDMKDATFQKTPLFGISSIMEQWQTKIDIVFDQLVSQGSNFSIEHINEAIKKNIDSTLFVAPPNVVILEPGEALSKDEHVHKAVDMFLEDFGYTEDGVLNLVCDEAIYRHMKDYKNEEQTVHCILGQWHTNKAMCSTIIKAFSGYGIFGLAAQLGVKFLDKLEKVADYRATFRVLGLLWAAVGVAIHQYAKEKNISISDIPKGNNNILKVWYIFYQWTGYLKLYKHSIRLANFDLQMHSLMAFAPVFHITRKYRYAESVSRFISELRSDPQFLQALRTVPLVNLTQEENCLALDEALETLGVKFLKENMTGYATNLENLKLNMKATQAEYDRLILLISEFTGDSLISRSPRSIKDRLEALWKLINELKSAFNSQEPESHPLFADTTQLTEKGYQRMFACYELGIKKNE</sequence>
<feature type="coiled-coil region" evidence="1">
    <location>
        <begin position="327"/>
        <end position="361"/>
    </location>
</feature>
<organism evidence="2 3">
    <name type="scientific">Gigaspora rosea</name>
    <dbReference type="NCBI Taxonomy" id="44941"/>
    <lineage>
        <taxon>Eukaryota</taxon>
        <taxon>Fungi</taxon>
        <taxon>Fungi incertae sedis</taxon>
        <taxon>Mucoromycota</taxon>
        <taxon>Glomeromycotina</taxon>
        <taxon>Glomeromycetes</taxon>
        <taxon>Diversisporales</taxon>
        <taxon>Gigasporaceae</taxon>
        <taxon>Gigaspora</taxon>
    </lineage>
</organism>
<evidence type="ECO:0000256" key="1">
    <source>
        <dbReference type="SAM" id="Coils"/>
    </source>
</evidence>
<evidence type="ECO:0000313" key="2">
    <source>
        <dbReference type="EMBL" id="RIB30020.1"/>
    </source>
</evidence>
<accession>A0A397W5K4</accession>
<dbReference type="Proteomes" id="UP000266673">
    <property type="component" value="Unassembled WGS sequence"/>
</dbReference>
<dbReference type="AlphaFoldDB" id="A0A397W5K4"/>
<evidence type="ECO:0000313" key="3">
    <source>
        <dbReference type="Proteomes" id="UP000266673"/>
    </source>
</evidence>
<gene>
    <name evidence="2" type="ORF">C2G38_2153765</name>
</gene>
<protein>
    <submittedName>
        <fullName evidence="2">Uncharacterized protein</fullName>
    </submittedName>
</protein>
<keyword evidence="1" id="KW-0175">Coiled coil</keyword>